<sequence>MEEILENLPRPWPAPRPGCKRCANLTQERAQAHSVGDGSRVVDCNVLIRRHTEDHVSAPS</sequence>
<dbReference type="Proteomes" id="UP000037151">
    <property type="component" value="Unassembled WGS sequence"/>
</dbReference>
<protein>
    <submittedName>
        <fullName evidence="1">Uncharacterized protein</fullName>
    </submittedName>
</protein>
<name>A0A0L0JWZ6_9ACTN</name>
<dbReference type="PATRIC" id="fig|42234.21.peg.6158"/>
<evidence type="ECO:0000313" key="2">
    <source>
        <dbReference type="Proteomes" id="UP000037151"/>
    </source>
</evidence>
<proteinExistence type="predicted"/>
<gene>
    <name evidence="1" type="ORF">IQ63_29880</name>
</gene>
<reference evidence="2" key="1">
    <citation type="submission" date="2014-07" db="EMBL/GenBank/DDBJ databases">
        <title>Genome sequencing of plant-pathogenic Streptomyces species.</title>
        <authorList>
            <person name="Harrison J."/>
            <person name="Sapp M."/>
            <person name="Thwaites R."/>
            <person name="Studholme D.J."/>
        </authorList>
    </citation>
    <scope>NUCLEOTIDE SEQUENCE [LARGE SCALE GENOMIC DNA]</scope>
    <source>
        <strain evidence="2">NCPPB 4445</strain>
    </source>
</reference>
<comment type="caution">
    <text evidence="1">The sequence shown here is derived from an EMBL/GenBank/DDBJ whole genome shotgun (WGS) entry which is preliminary data.</text>
</comment>
<dbReference type="EMBL" id="JPPY01000169">
    <property type="protein sequence ID" value="KND29960.1"/>
    <property type="molecule type" value="Genomic_DNA"/>
</dbReference>
<accession>A0A0L0JWZ6</accession>
<organism evidence="1 2">
    <name type="scientific">Streptomyces acidiscabies</name>
    <dbReference type="NCBI Taxonomy" id="42234"/>
    <lineage>
        <taxon>Bacteria</taxon>
        <taxon>Bacillati</taxon>
        <taxon>Actinomycetota</taxon>
        <taxon>Actinomycetes</taxon>
        <taxon>Kitasatosporales</taxon>
        <taxon>Streptomycetaceae</taxon>
        <taxon>Streptomyces</taxon>
    </lineage>
</organism>
<dbReference type="AlphaFoldDB" id="A0A0L0JWZ6"/>
<dbReference type="OrthoDB" id="4246243at2"/>
<evidence type="ECO:0000313" key="1">
    <source>
        <dbReference type="EMBL" id="KND29960.1"/>
    </source>
</evidence>